<sequence length="37" mass="4075">MRDAADNHLLSFKSIGPHERFGLNMAAMRNKISGNAC</sequence>
<gene>
    <name evidence="1" type="ORF">KL86PLE_60171</name>
</gene>
<reference evidence="1" key="1">
    <citation type="submission" date="2016-08" db="EMBL/GenBank/DDBJ databases">
        <authorList>
            <person name="Seilhamer J.J."/>
        </authorList>
    </citation>
    <scope>NUCLEOTIDE SEQUENCE</scope>
    <source>
        <strain evidence="1">86</strain>
    </source>
</reference>
<accession>A0A212LJX2</accession>
<dbReference type="AlphaFoldDB" id="A0A212LJX2"/>
<dbReference type="EMBL" id="FMJD01000010">
    <property type="protein sequence ID" value="SCM77856.1"/>
    <property type="molecule type" value="Genomic_DNA"/>
</dbReference>
<evidence type="ECO:0000313" key="1">
    <source>
        <dbReference type="EMBL" id="SCM77856.1"/>
    </source>
</evidence>
<proteinExistence type="predicted"/>
<protein>
    <submittedName>
        <fullName evidence="1">Uncharacterized protein</fullName>
    </submittedName>
</protein>
<name>A0A212LJX2_9HYPH</name>
<organism evidence="1">
    <name type="scientific">uncultured Pleomorphomonas sp</name>
    <dbReference type="NCBI Taxonomy" id="442121"/>
    <lineage>
        <taxon>Bacteria</taxon>
        <taxon>Pseudomonadati</taxon>
        <taxon>Pseudomonadota</taxon>
        <taxon>Alphaproteobacteria</taxon>
        <taxon>Hyphomicrobiales</taxon>
        <taxon>Pleomorphomonadaceae</taxon>
        <taxon>Pleomorphomonas</taxon>
        <taxon>environmental samples</taxon>
    </lineage>
</organism>